<proteinExistence type="predicted"/>
<keyword evidence="3" id="KW-1185">Reference proteome</keyword>
<comment type="caution">
    <text evidence="2">The sequence shown here is derived from an EMBL/GenBank/DDBJ whole genome shotgun (WGS) entry which is preliminary data.</text>
</comment>
<dbReference type="RefSeq" id="WP_068117484.1">
    <property type="nucleotide sequence ID" value="NZ_CCXJ01000089.1"/>
</dbReference>
<name>A0ABT9NLJ7_9ACTN</name>
<accession>A0ABT9NLJ7</accession>
<dbReference type="Proteomes" id="UP001240447">
    <property type="component" value="Unassembled WGS sequence"/>
</dbReference>
<gene>
    <name evidence="2" type="ORF">J2S59_000893</name>
</gene>
<dbReference type="Pfam" id="PF00583">
    <property type="entry name" value="Acetyltransf_1"/>
    <property type="match status" value="1"/>
</dbReference>
<dbReference type="PANTHER" id="PTHR42791">
    <property type="entry name" value="GNAT FAMILY ACETYLTRANSFERASE"/>
    <property type="match status" value="1"/>
</dbReference>
<evidence type="ECO:0000259" key="1">
    <source>
        <dbReference type="PROSITE" id="PS51186"/>
    </source>
</evidence>
<feature type="domain" description="N-acetyltransferase" evidence="1">
    <location>
        <begin position="120"/>
        <end position="203"/>
    </location>
</feature>
<dbReference type="CDD" id="cd04301">
    <property type="entry name" value="NAT_SF"/>
    <property type="match status" value="1"/>
</dbReference>
<dbReference type="InterPro" id="IPR052523">
    <property type="entry name" value="Trichothecene_AcTrans"/>
</dbReference>
<dbReference type="EMBL" id="JAUSQM010000001">
    <property type="protein sequence ID" value="MDP9821084.1"/>
    <property type="molecule type" value="Genomic_DNA"/>
</dbReference>
<protein>
    <submittedName>
        <fullName evidence="2">Ribosomal protein S18 acetylase RimI-like enzyme</fullName>
    </submittedName>
</protein>
<evidence type="ECO:0000313" key="2">
    <source>
        <dbReference type="EMBL" id="MDP9821084.1"/>
    </source>
</evidence>
<dbReference type="Gene3D" id="3.40.630.30">
    <property type="match status" value="1"/>
</dbReference>
<dbReference type="SUPFAM" id="SSF55729">
    <property type="entry name" value="Acyl-CoA N-acyltransferases (Nat)"/>
    <property type="match status" value="1"/>
</dbReference>
<reference evidence="2 3" key="1">
    <citation type="submission" date="2023-07" db="EMBL/GenBank/DDBJ databases">
        <title>Sequencing the genomes of 1000 actinobacteria strains.</title>
        <authorList>
            <person name="Klenk H.-P."/>
        </authorList>
    </citation>
    <scope>NUCLEOTIDE SEQUENCE [LARGE SCALE GENOMIC DNA]</scope>
    <source>
        <strain evidence="2 3">GD13</strain>
    </source>
</reference>
<sequence length="208" mass="22117">MSAHLSVASPADVAEAAQVVAEAFRDDPVLHGLVPGERDRLRRLQLLMRATLATGPLHTGAIDLARLEPTGPIVGVAAWEAPRGTGGPVPWGARVRALPLMLRAVGLRHLSEVRRTSATFAAARPDEPHWYLDDIVVADAAQGRGVGSALLRHGLARVDGSGSPAYLEATSDDSRRLYERFGFVAGVRLEVPGSPYAMVRPGRDAPTD</sequence>
<dbReference type="PANTHER" id="PTHR42791:SF1">
    <property type="entry name" value="N-ACETYLTRANSFERASE DOMAIN-CONTAINING PROTEIN"/>
    <property type="match status" value="1"/>
</dbReference>
<evidence type="ECO:0000313" key="3">
    <source>
        <dbReference type="Proteomes" id="UP001240447"/>
    </source>
</evidence>
<organism evidence="2 3">
    <name type="scientific">Nocardioides massiliensis</name>
    <dbReference type="NCBI Taxonomy" id="1325935"/>
    <lineage>
        <taxon>Bacteria</taxon>
        <taxon>Bacillati</taxon>
        <taxon>Actinomycetota</taxon>
        <taxon>Actinomycetes</taxon>
        <taxon>Propionibacteriales</taxon>
        <taxon>Nocardioidaceae</taxon>
        <taxon>Nocardioides</taxon>
    </lineage>
</organism>
<dbReference type="PROSITE" id="PS51186">
    <property type="entry name" value="GNAT"/>
    <property type="match status" value="1"/>
</dbReference>
<dbReference type="InterPro" id="IPR000182">
    <property type="entry name" value="GNAT_dom"/>
</dbReference>
<dbReference type="InterPro" id="IPR016181">
    <property type="entry name" value="Acyl_CoA_acyltransferase"/>
</dbReference>